<name>A0A195CRD9_9HYME</name>
<sequence>MSKAGNRFGGKSVATTLSLGDTEVVQILTCKFTVSRTPPLALRKYTFVRKTSLDPECGPRFRSNHRSRNDSNWYQLRRVTLDISTSFETREFAATFPYKRGGEILHRGLYIYT</sequence>
<dbReference type="Proteomes" id="UP000078542">
    <property type="component" value="Unassembled WGS sequence"/>
</dbReference>
<proteinExistence type="predicted"/>
<protein>
    <submittedName>
        <fullName evidence="1">Uncharacterized protein</fullName>
    </submittedName>
</protein>
<gene>
    <name evidence="1" type="ORF">ALC62_05934</name>
</gene>
<evidence type="ECO:0000313" key="2">
    <source>
        <dbReference type="Proteomes" id="UP000078542"/>
    </source>
</evidence>
<dbReference type="EMBL" id="KQ977372">
    <property type="protein sequence ID" value="KYN03271.1"/>
    <property type="molecule type" value="Genomic_DNA"/>
</dbReference>
<reference evidence="1 2" key="1">
    <citation type="submission" date="2016-03" db="EMBL/GenBank/DDBJ databases">
        <title>Cyphomyrmex costatus WGS genome.</title>
        <authorList>
            <person name="Nygaard S."/>
            <person name="Hu H."/>
            <person name="Boomsma J."/>
            <person name="Zhang G."/>
        </authorList>
    </citation>
    <scope>NUCLEOTIDE SEQUENCE [LARGE SCALE GENOMIC DNA]</scope>
    <source>
        <strain evidence="1">MS0001</strain>
        <tissue evidence="1">Whole body</tissue>
    </source>
</reference>
<accession>A0A195CRD9</accession>
<evidence type="ECO:0000313" key="1">
    <source>
        <dbReference type="EMBL" id="KYN03271.1"/>
    </source>
</evidence>
<dbReference type="AlphaFoldDB" id="A0A195CRD9"/>
<keyword evidence="2" id="KW-1185">Reference proteome</keyword>
<organism evidence="1 2">
    <name type="scientific">Cyphomyrmex costatus</name>
    <dbReference type="NCBI Taxonomy" id="456900"/>
    <lineage>
        <taxon>Eukaryota</taxon>
        <taxon>Metazoa</taxon>
        <taxon>Ecdysozoa</taxon>
        <taxon>Arthropoda</taxon>
        <taxon>Hexapoda</taxon>
        <taxon>Insecta</taxon>
        <taxon>Pterygota</taxon>
        <taxon>Neoptera</taxon>
        <taxon>Endopterygota</taxon>
        <taxon>Hymenoptera</taxon>
        <taxon>Apocrita</taxon>
        <taxon>Aculeata</taxon>
        <taxon>Formicoidea</taxon>
        <taxon>Formicidae</taxon>
        <taxon>Myrmicinae</taxon>
        <taxon>Cyphomyrmex</taxon>
    </lineage>
</organism>